<gene>
    <name evidence="2" type="ORF">ABZ510_03125</name>
</gene>
<protein>
    <recommendedName>
        <fullName evidence="4">DUF222 domain-containing protein</fullName>
    </recommendedName>
</protein>
<dbReference type="EMBL" id="JBEYBF010000001">
    <property type="protein sequence ID" value="MEU1950829.1"/>
    <property type="molecule type" value="Genomic_DNA"/>
</dbReference>
<organism evidence="2 3">
    <name type="scientific">Nocardia rhamnosiphila</name>
    <dbReference type="NCBI Taxonomy" id="426716"/>
    <lineage>
        <taxon>Bacteria</taxon>
        <taxon>Bacillati</taxon>
        <taxon>Actinomycetota</taxon>
        <taxon>Actinomycetes</taxon>
        <taxon>Mycobacteriales</taxon>
        <taxon>Nocardiaceae</taxon>
        <taxon>Nocardia</taxon>
    </lineage>
</organism>
<reference evidence="2 3" key="1">
    <citation type="submission" date="2024-06" db="EMBL/GenBank/DDBJ databases">
        <title>The Natural Products Discovery Center: Release of the First 8490 Sequenced Strains for Exploring Actinobacteria Biosynthetic Diversity.</title>
        <authorList>
            <person name="Kalkreuter E."/>
            <person name="Kautsar S.A."/>
            <person name="Yang D."/>
            <person name="Bader C.D."/>
            <person name="Teijaro C.N."/>
            <person name="Fluegel L."/>
            <person name="Davis C.M."/>
            <person name="Simpson J.R."/>
            <person name="Lauterbach L."/>
            <person name="Steele A.D."/>
            <person name="Gui C."/>
            <person name="Meng S."/>
            <person name="Li G."/>
            <person name="Viehrig K."/>
            <person name="Ye F."/>
            <person name="Su P."/>
            <person name="Kiefer A.F."/>
            <person name="Nichols A."/>
            <person name="Cepeda A.J."/>
            <person name="Yan W."/>
            <person name="Fan B."/>
            <person name="Jiang Y."/>
            <person name="Adhikari A."/>
            <person name="Zheng C.-J."/>
            <person name="Schuster L."/>
            <person name="Cowan T.M."/>
            <person name="Smanski M.J."/>
            <person name="Chevrette M.G."/>
            <person name="De Carvalho L.P.S."/>
            <person name="Shen B."/>
        </authorList>
    </citation>
    <scope>NUCLEOTIDE SEQUENCE [LARGE SCALE GENOMIC DNA]</scope>
    <source>
        <strain evidence="2 3">NPDC019708</strain>
    </source>
</reference>
<sequence>MTPPTLPTPAQAKVLRWLQNQTVTAREMRMRETERERFGEPPAPLVYQKLHRNAVQRQELQNAALAGGVSQTWLDHVRERAGKGIRWRPDLYLRVPDPPVDRDHLLAALTTDVHRLRQHIATAVGYGHIGAVREAGTATAFNRNLRALWTRTAAVTALLTTDTEETRKVWGRLPDWKNTVTSTLATTGPGVLAQRWRSLARENTSSYKQQADVLAAAGITTDSHPIPAPATLILQLRTLQHYQEHLPLHPGQQAGSAMDAAIDAMDPAGADEPHQTAAANQPYEPGAWVTNTEPAPDPPGPHAPDAGYEP</sequence>
<dbReference type="RefSeq" id="WP_356954208.1">
    <property type="nucleotide sequence ID" value="NZ_JBEYBD010000002.1"/>
</dbReference>
<comment type="caution">
    <text evidence="2">The sequence shown here is derived from an EMBL/GenBank/DDBJ whole genome shotgun (WGS) entry which is preliminary data.</text>
</comment>
<evidence type="ECO:0000313" key="2">
    <source>
        <dbReference type="EMBL" id="MEU1950829.1"/>
    </source>
</evidence>
<dbReference type="Proteomes" id="UP001550628">
    <property type="component" value="Unassembled WGS sequence"/>
</dbReference>
<evidence type="ECO:0000256" key="1">
    <source>
        <dbReference type="SAM" id="MobiDB-lite"/>
    </source>
</evidence>
<evidence type="ECO:0000313" key="3">
    <source>
        <dbReference type="Proteomes" id="UP001550628"/>
    </source>
</evidence>
<name>A0ABV2WIX3_9NOCA</name>
<evidence type="ECO:0008006" key="4">
    <source>
        <dbReference type="Google" id="ProtNLM"/>
    </source>
</evidence>
<proteinExistence type="predicted"/>
<accession>A0ABV2WIX3</accession>
<feature type="region of interest" description="Disordered" evidence="1">
    <location>
        <begin position="266"/>
        <end position="310"/>
    </location>
</feature>
<keyword evidence="3" id="KW-1185">Reference proteome</keyword>